<comment type="caution">
    <text evidence="2">The sequence shown here is derived from an EMBL/GenBank/DDBJ whole genome shotgun (WGS) entry which is preliminary data.</text>
</comment>
<evidence type="ECO:0000256" key="1">
    <source>
        <dbReference type="SAM" id="Phobius"/>
    </source>
</evidence>
<keyword evidence="3" id="KW-1185">Reference proteome</keyword>
<gene>
    <name evidence="2" type="ORF">CQU01_04620</name>
</gene>
<accession>A0A511UUH8</accession>
<keyword evidence="1" id="KW-1133">Transmembrane helix</keyword>
<reference evidence="2 3" key="1">
    <citation type="submission" date="2019-07" db="EMBL/GenBank/DDBJ databases">
        <title>Whole genome shotgun sequence of Cerasibacillus quisquiliarum NBRC 102429.</title>
        <authorList>
            <person name="Hosoyama A."/>
            <person name="Uohara A."/>
            <person name="Ohji S."/>
            <person name="Ichikawa N."/>
        </authorList>
    </citation>
    <scope>NUCLEOTIDE SEQUENCE [LARGE SCALE GENOMIC DNA]</scope>
    <source>
        <strain evidence="2 3">NBRC 102429</strain>
    </source>
</reference>
<proteinExistence type="predicted"/>
<protein>
    <recommendedName>
        <fullName evidence="4">Holin</fullName>
    </recommendedName>
</protein>
<evidence type="ECO:0000313" key="3">
    <source>
        <dbReference type="Proteomes" id="UP000321491"/>
    </source>
</evidence>
<dbReference type="OrthoDB" id="2665815at2"/>
<evidence type="ECO:0008006" key="4">
    <source>
        <dbReference type="Google" id="ProtNLM"/>
    </source>
</evidence>
<name>A0A511UUH8_9BACI</name>
<dbReference type="RefSeq" id="WP_146935292.1">
    <property type="nucleotide sequence ID" value="NZ_BJXW01000007.1"/>
</dbReference>
<keyword evidence="1" id="KW-0812">Transmembrane</keyword>
<keyword evidence="1" id="KW-0472">Membrane</keyword>
<dbReference type="Pfam" id="PF06946">
    <property type="entry name" value="Phage_holin_5_1"/>
    <property type="match status" value="1"/>
</dbReference>
<dbReference type="InterPro" id="IPR009708">
    <property type="entry name" value="Phage_A118_holin/antiholin"/>
</dbReference>
<sequence length="83" mass="8786">MVEILAMATAIAAVTSGVVQAIKMTELVDKRYMPLMAIIVGMLLGLLATFMDINLTSRLWAGGISGLASVGLFELGKNTVDKE</sequence>
<dbReference type="EMBL" id="BJXW01000007">
    <property type="protein sequence ID" value="GEN30224.1"/>
    <property type="molecule type" value="Genomic_DNA"/>
</dbReference>
<evidence type="ECO:0000313" key="2">
    <source>
        <dbReference type="EMBL" id="GEN30224.1"/>
    </source>
</evidence>
<dbReference type="Proteomes" id="UP000321491">
    <property type="component" value="Unassembled WGS sequence"/>
</dbReference>
<feature type="transmembrane region" description="Helical" evidence="1">
    <location>
        <begin position="31"/>
        <end position="50"/>
    </location>
</feature>
<organism evidence="2 3">
    <name type="scientific">Cerasibacillus quisquiliarum</name>
    <dbReference type="NCBI Taxonomy" id="227865"/>
    <lineage>
        <taxon>Bacteria</taxon>
        <taxon>Bacillati</taxon>
        <taxon>Bacillota</taxon>
        <taxon>Bacilli</taxon>
        <taxon>Bacillales</taxon>
        <taxon>Bacillaceae</taxon>
        <taxon>Cerasibacillus</taxon>
    </lineage>
</organism>
<dbReference type="AlphaFoldDB" id="A0A511UUH8"/>